<dbReference type="FunCoup" id="Q9XV95">
    <property type="interactions" value="1522"/>
</dbReference>
<dbReference type="RefSeq" id="NP_507563.2">
    <property type="nucleotide sequence ID" value="NM_075162.2"/>
</dbReference>
<gene>
    <name evidence="2" type="ORF">CELE_F16H6.8</name>
    <name evidence="2 4" type="ORF">F16H6.8</name>
</gene>
<organism evidence="2 3">
    <name type="scientific">Caenorhabditis elegans</name>
    <dbReference type="NCBI Taxonomy" id="6239"/>
    <lineage>
        <taxon>Eukaryota</taxon>
        <taxon>Metazoa</taxon>
        <taxon>Ecdysozoa</taxon>
        <taxon>Nematoda</taxon>
        <taxon>Chromadorea</taxon>
        <taxon>Rhabditida</taxon>
        <taxon>Rhabditina</taxon>
        <taxon>Rhabditomorpha</taxon>
        <taxon>Rhabditoidea</taxon>
        <taxon>Rhabditidae</taxon>
        <taxon>Peloderinae</taxon>
        <taxon>Caenorhabditis</taxon>
    </lineage>
</organism>
<proteinExistence type="predicted"/>
<dbReference type="PhylomeDB" id="Q9XV95"/>
<dbReference type="Proteomes" id="UP000001940">
    <property type="component" value="Chromosome V"/>
</dbReference>
<dbReference type="PaxDb" id="6239-F16H6.8"/>
<dbReference type="EMBL" id="BX284605">
    <property type="protein sequence ID" value="CAB04124.2"/>
    <property type="molecule type" value="Genomic_DNA"/>
</dbReference>
<dbReference type="HOGENOM" id="CLU_630437_0_0_1"/>
<dbReference type="Pfam" id="PF26530">
    <property type="entry name" value="NTF2_3"/>
    <property type="match status" value="3"/>
</dbReference>
<dbReference type="PANTHER" id="PTHR33940">
    <property type="entry name" value="PROTEIN CBG13625"/>
    <property type="match status" value="1"/>
</dbReference>
<sequence>MRFVVDVTGNSTLLAFAQQLNCQNNPNLVDKTKNLFDFLDSLLAAMRSRSASAIGALISDSYVFKACERKFSKDEIIERIVNLPADRNVEFIVTAYKQNAGHFTVLITVTGLRSVPIDIAFDVEILGNSALLTNAKQFNCQNAVSQVDQRKSVINIFLDSLLIAIRSRDATTISAFIDDKYIFVACERKFSKDEIVQRLVNRPADRTFDFDVKRIVEINEIYYLVDITVTGLRSVQIDIAFDVKVKGNSALLTHAKQFNCQNAVSQVTQTKSVINDFLDQLLEAIHSRSPSAIGDLIYDKYIFEACDRTFSKEEIIQRLVNRPADREVEFDVIEVIELPEYYLVDITVTGLRSVPIDIRFGVAVAGNGGLLIHAKQFHCQKSVGQVDQKRQVLLVFLDSLLEAVRSRSATAMGALMSDSYYYNACERMFTKGRSS</sequence>
<evidence type="ECO:0000313" key="4">
    <source>
        <dbReference type="WormBase" id="F16H6.8"/>
    </source>
</evidence>
<dbReference type="UCSC" id="F16H6.8">
    <property type="organism name" value="c. elegans"/>
</dbReference>
<dbReference type="PANTHER" id="PTHR33940:SF1">
    <property type="entry name" value="APOLIPOPHORIN-RELATED"/>
    <property type="match status" value="1"/>
</dbReference>
<dbReference type="CTD" id="184595"/>
<dbReference type="SMR" id="Q9XV95"/>
<dbReference type="WormBase" id="F16H6.8">
    <property type="protein sequence ID" value="CE41793"/>
    <property type="gene ID" value="WBGene00008898"/>
</dbReference>
<dbReference type="AGR" id="WB:WBGene00008898"/>
<dbReference type="InterPro" id="IPR058721">
    <property type="entry name" value="NTF2_3"/>
</dbReference>
<evidence type="ECO:0000259" key="1">
    <source>
        <dbReference type="Pfam" id="PF26530"/>
    </source>
</evidence>
<feature type="domain" description="NTF2-like" evidence="1">
    <location>
        <begin position="37"/>
        <end position="141"/>
    </location>
</feature>
<accession>Q9XV95</accession>
<dbReference type="OMA" id="SCEVSHS"/>
<dbReference type="InParanoid" id="Q9XV95"/>
<dbReference type="GeneID" id="184595"/>
<evidence type="ECO:0000313" key="3">
    <source>
        <dbReference type="Proteomes" id="UP000001940"/>
    </source>
</evidence>
<dbReference type="KEGG" id="cel:CELE_F16H6.8"/>
<protein>
    <submittedName>
        <fullName evidence="2">Mediator of RNA polymerase II transcription subunit 1</fullName>
    </submittedName>
</protein>
<feature type="domain" description="NTF2-like" evidence="1">
    <location>
        <begin position="152"/>
        <end position="261"/>
    </location>
</feature>
<dbReference type="eggNOG" id="KOG4297">
    <property type="taxonomic scope" value="Eukaryota"/>
</dbReference>
<name>Q9XV95_CAEEL</name>
<reference evidence="2 3" key="1">
    <citation type="journal article" date="1998" name="Science">
        <title>Genome sequence of the nematode C. elegans: a platform for investigating biology.</title>
        <authorList>
            <consortium name="The C. elegans sequencing consortium"/>
            <person name="Sulson J.E."/>
            <person name="Waterston R."/>
        </authorList>
    </citation>
    <scope>NUCLEOTIDE SEQUENCE [LARGE SCALE GENOMIC DNA]</scope>
    <source>
        <strain evidence="2 3">Bristol N2</strain>
    </source>
</reference>
<keyword evidence="3" id="KW-1185">Reference proteome</keyword>
<evidence type="ECO:0000313" key="2">
    <source>
        <dbReference type="EMBL" id="CAB04124.2"/>
    </source>
</evidence>
<feature type="domain" description="NTF2-like" evidence="1">
    <location>
        <begin position="272"/>
        <end position="381"/>
    </location>
</feature>
<dbReference type="AlphaFoldDB" id="Q9XV95"/>